<accession>A0ABU9EI62</accession>
<comment type="caution">
    <text evidence="2">The sequence shown here is derived from an EMBL/GenBank/DDBJ whole genome shotgun (WGS) entry which is preliminary data.</text>
</comment>
<evidence type="ECO:0000313" key="2">
    <source>
        <dbReference type="EMBL" id="MEK9511612.1"/>
    </source>
</evidence>
<organism evidence="2 3">
    <name type="scientific">Limnospira fusiformis PMC 851.14</name>
    <dbReference type="NCBI Taxonomy" id="2219512"/>
    <lineage>
        <taxon>Bacteria</taxon>
        <taxon>Bacillati</taxon>
        <taxon>Cyanobacteriota</taxon>
        <taxon>Cyanophyceae</taxon>
        <taxon>Oscillatoriophycideae</taxon>
        <taxon>Oscillatoriales</taxon>
        <taxon>Sirenicapillariaceae</taxon>
        <taxon>Limnospira</taxon>
    </lineage>
</organism>
<dbReference type="Proteomes" id="UP001387447">
    <property type="component" value="Unassembled WGS sequence"/>
</dbReference>
<name>A0ABU9EI62_LIMFS</name>
<dbReference type="EMBL" id="JBBWYZ010000006">
    <property type="protein sequence ID" value="MEK9511612.1"/>
    <property type="molecule type" value="Genomic_DNA"/>
</dbReference>
<proteinExistence type="predicted"/>
<protein>
    <submittedName>
        <fullName evidence="2">Uncharacterized protein</fullName>
    </submittedName>
</protein>
<evidence type="ECO:0000256" key="1">
    <source>
        <dbReference type="PROSITE-ProRule" id="PRU00221"/>
    </source>
</evidence>
<keyword evidence="3" id="KW-1185">Reference proteome</keyword>
<dbReference type="PROSITE" id="PS50082">
    <property type="entry name" value="WD_REPEATS_2"/>
    <property type="match status" value="1"/>
</dbReference>
<gene>
    <name evidence="2" type="ORF">AAEJ74_07885</name>
</gene>
<dbReference type="RefSeq" id="WP_187757922.1">
    <property type="nucleotide sequence ID" value="NZ_JBBWYZ010000006.1"/>
</dbReference>
<dbReference type="InterPro" id="IPR001680">
    <property type="entry name" value="WD40_rpt"/>
</dbReference>
<reference evidence="2 3" key="1">
    <citation type="journal article" date="2024" name="Front. Microbiol.">
        <title>Transcriptomic insights into the dominance of two phototrophs throughout the water column of a tropical hypersaline-alkaline crater lake (Dziani Dzaha, Mayotte).</title>
        <authorList>
            <person name="Duperron S."/>
            <person name="Halary S."/>
            <person name="Bouly J.-P."/>
            <person name="Roussel T."/>
            <person name="Hugoni M."/>
            <person name="Bruto M."/>
            <person name="Oger P."/>
            <person name="Duval C."/>
            <person name="Woo A."/>
            <person name="Jezequiel D."/>
            <person name="Ader M."/>
            <person name="Leboulanger C."/>
            <person name="Agogue H."/>
            <person name="Grossi V."/>
            <person name="Trousselier M."/>
            <person name="Bernard C."/>
        </authorList>
    </citation>
    <scope>NUCLEOTIDE SEQUENCE [LARGE SCALE GENOMIC DNA]</scope>
    <source>
        <strain evidence="2 3">PMC 851.14</strain>
    </source>
</reference>
<evidence type="ECO:0000313" key="3">
    <source>
        <dbReference type="Proteomes" id="UP001387447"/>
    </source>
</evidence>
<feature type="repeat" description="WD" evidence="1">
    <location>
        <begin position="1"/>
        <end position="24"/>
    </location>
</feature>
<keyword evidence="1" id="KW-0853">WD repeat</keyword>
<sequence length="84" mass="9720">MAFSWDGLTLAFASNDQTVIFWNLPQVLDQSQLLRPGCDWVDNYLQHYPQGSDSDRVLSSVRQTFKSYSNYFAPVVVPNSYFYL</sequence>